<dbReference type="Pfam" id="PF00656">
    <property type="entry name" value="Peptidase_C14"/>
    <property type="match status" value="1"/>
</dbReference>
<gene>
    <name evidence="4" type="ORF">CCGE525_31630</name>
</gene>
<dbReference type="SUPFAM" id="SSF52129">
    <property type="entry name" value="Caspase-like"/>
    <property type="match status" value="1"/>
</dbReference>
<dbReference type="AlphaFoldDB" id="A0A387G1Z3"/>
<dbReference type="InterPro" id="IPR016187">
    <property type="entry name" value="CTDL_fold"/>
</dbReference>
<evidence type="ECO:0000259" key="2">
    <source>
        <dbReference type="Pfam" id="PF00656"/>
    </source>
</evidence>
<dbReference type="InterPro" id="IPR042095">
    <property type="entry name" value="SUMF_sf"/>
</dbReference>
<proteinExistence type="predicted"/>
<reference evidence="4 5" key="1">
    <citation type="submission" date="2018-10" db="EMBL/GenBank/DDBJ databases">
        <title>Rhizobium etli, R. leguminosarum and a new Rhizobium genospecies from Phaseolus dumosus.</title>
        <authorList>
            <person name="Ramirez-Puebla S.T."/>
            <person name="Rogel-Hernandez M.A."/>
            <person name="Guerrero G."/>
            <person name="Ormeno-Orrillo E."/>
            <person name="Martinez-Romero J.C."/>
            <person name="Negrete-Yankelevich S."/>
            <person name="Martinez-Romero E."/>
        </authorList>
    </citation>
    <scope>NUCLEOTIDE SEQUENCE [LARGE SCALE GENOMIC DNA]</scope>
    <source>
        <strain evidence="4 5">CCGE525</strain>
        <plasmid evidence="5">prccge525c</plasmid>
    </source>
</reference>
<feature type="region of interest" description="Disordered" evidence="1">
    <location>
        <begin position="306"/>
        <end position="325"/>
    </location>
</feature>
<protein>
    <submittedName>
        <fullName evidence="4">Uncharacterized protein</fullName>
    </submittedName>
</protein>
<organism evidence="4 5">
    <name type="scientific">Rhizobium jaguaris</name>
    <dbReference type="NCBI Taxonomy" id="1312183"/>
    <lineage>
        <taxon>Bacteria</taxon>
        <taxon>Pseudomonadati</taxon>
        <taxon>Pseudomonadota</taxon>
        <taxon>Alphaproteobacteria</taxon>
        <taxon>Hyphomicrobiales</taxon>
        <taxon>Rhizobiaceae</taxon>
        <taxon>Rhizobium/Agrobacterium group</taxon>
        <taxon>Rhizobium</taxon>
    </lineage>
</organism>
<dbReference type="GO" id="GO:0120147">
    <property type="term" value="F:formylglycine-generating oxidase activity"/>
    <property type="evidence" value="ECO:0007669"/>
    <property type="project" value="TreeGrafter"/>
</dbReference>
<sequence length="671" mass="74341">MSENWAICIGINRYDNLRPLEYAQQDAQAMSDFFSTTAHFSRVYFLAEDAPPLPSDFGSPLQSRPTFGNLMRFLRVRFEQRFLRPSDNLWFFFAGHGRRDRDQDYLLPIDADPGNVEETGVSVHHIAERLKRSGADNVVLLLDACRNEGARDGEGLGLDRQQGAVTICSCSPSEFSYEITELRHGAFTYGLLEGLRMEGQQNCATVERLDNYLKFAVPDLCRKYGKPRQTPSTFVEPLAKRHFILLPALALPEDLEPLKLEALEAEANGNFAEAEQLWWRINAVAPADAQTREGIRRVTLKRESDNLDNPGVAGSSLEAASRGHAVSSPKIPRRTLLYSAGATGLLAAISTGAWVVRNRGMLRPSPIRAETVPVTTVDDKGELLDTRWESVETFSQPIDADNAIEFSMLPAGTYKMGSPNDELLRVGKFEQQIDVTVGRIAVSRTTITQRIWRAVLAAHPGQIGISLSAAPSSFPGDDRPVETVTWQQADEFCARLSDLTERSIRLPSEAEWERACRADTTTAFHFGPTLTPVLANYCGTGGAVCGMSFGENVSRPDYADVAYPDGAYAKGPQGTFYGSTKPVRSYPPNRFGLFEMHGNVWEHCLDNWSADLGSIPRDGSPFVDPKSDIRVLRGGSFSHNPAICRSAYRDWMKETLTGWEGRVGFRVVCVI</sequence>
<dbReference type="Gene3D" id="3.40.50.1460">
    <property type="match status" value="1"/>
</dbReference>
<dbReference type="EMBL" id="CP032695">
    <property type="protein sequence ID" value="AYG63837.1"/>
    <property type="molecule type" value="Genomic_DNA"/>
</dbReference>
<dbReference type="InterPro" id="IPR011600">
    <property type="entry name" value="Pept_C14_caspase"/>
</dbReference>
<dbReference type="InterPro" id="IPR005532">
    <property type="entry name" value="SUMF_dom"/>
</dbReference>
<dbReference type="PANTHER" id="PTHR23150:SF19">
    <property type="entry name" value="FORMYLGLYCINE-GENERATING ENZYME"/>
    <property type="match status" value="1"/>
</dbReference>
<keyword evidence="4" id="KW-0614">Plasmid</keyword>
<dbReference type="KEGG" id="rjg:CCGE525_31630"/>
<keyword evidence="5" id="KW-1185">Reference proteome</keyword>
<dbReference type="GO" id="GO:0006508">
    <property type="term" value="P:proteolysis"/>
    <property type="evidence" value="ECO:0007669"/>
    <property type="project" value="InterPro"/>
</dbReference>
<dbReference type="Proteomes" id="UP000282195">
    <property type="component" value="Plasmid pRCCGE525c"/>
</dbReference>
<dbReference type="InterPro" id="IPR051043">
    <property type="entry name" value="Sulfatase_Mod_Factor_Kinase"/>
</dbReference>
<feature type="domain" description="Sulfatase-modifying factor enzyme-like" evidence="3">
    <location>
        <begin position="406"/>
        <end position="668"/>
    </location>
</feature>
<evidence type="ECO:0000313" key="5">
    <source>
        <dbReference type="Proteomes" id="UP000282195"/>
    </source>
</evidence>
<name>A0A387G1Z3_9HYPH</name>
<dbReference type="RefSeq" id="WP_120708737.1">
    <property type="nucleotide sequence ID" value="NZ_CP032695.1"/>
</dbReference>
<dbReference type="Gene3D" id="3.90.1580.10">
    <property type="entry name" value="paralog of FGE (formylglycine-generating enzyme)"/>
    <property type="match status" value="1"/>
</dbReference>
<evidence type="ECO:0000259" key="3">
    <source>
        <dbReference type="Pfam" id="PF03781"/>
    </source>
</evidence>
<dbReference type="SUPFAM" id="SSF56436">
    <property type="entry name" value="C-type lectin-like"/>
    <property type="match status" value="1"/>
</dbReference>
<dbReference type="InterPro" id="IPR029030">
    <property type="entry name" value="Caspase-like_dom_sf"/>
</dbReference>
<feature type="domain" description="Peptidase C14 caspase" evidence="2">
    <location>
        <begin position="4"/>
        <end position="235"/>
    </location>
</feature>
<dbReference type="Pfam" id="PF03781">
    <property type="entry name" value="FGE-sulfatase"/>
    <property type="match status" value="1"/>
</dbReference>
<evidence type="ECO:0000256" key="1">
    <source>
        <dbReference type="SAM" id="MobiDB-lite"/>
    </source>
</evidence>
<dbReference type="PANTHER" id="PTHR23150">
    <property type="entry name" value="SULFATASE MODIFYING FACTOR 1, 2"/>
    <property type="match status" value="1"/>
</dbReference>
<evidence type="ECO:0000313" key="4">
    <source>
        <dbReference type="EMBL" id="AYG63837.1"/>
    </source>
</evidence>
<dbReference type="GO" id="GO:0004197">
    <property type="term" value="F:cysteine-type endopeptidase activity"/>
    <property type="evidence" value="ECO:0007669"/>
    <property type="project" value="InterPro"/>
</dbReference>
<geneLocation type="plasmid" evidence="5">
    <name>prccge525c</name>
</geneLocation>
<dbReference type="OrthoDB" id="9768004at2"/>
<accession>A0A387G1Z3</accession>